<protein>
    <submittedName>
        <fullName evidence="2">Uncharacterized protein</fullName>
    </submittedName>
</protein>
<evidence type="ECO:0000313" key="2">
    <source>
        <dbReference type="EMBL" id="BET25796.1"/>
    </source>
</evidence>
<dbReference type="Proteomes" id="UP001329151">
    <property type="component" value="Chromosome"/>
</dbReference>
<dbReference type="RefSeq" id="WP_298217410.1">
    <property type="nucleotide sequence ID" value="NZ_AP028947.1"/>
</dbReference>
<dbReference type="AlphaFoldDB" id="A0AA86MDB6"/>
<keyword evidence="1" id="KW-0472">Membrane</keyword>
<dbReference type="EMBL" id="AP028947">
    <property type="protein sequence ID" value="BET25796.1"/>
    <property type="molecule type" value="Genomic_DNA"/>
</dbReference>
<gene>
    <name evidence="2" type="ORF">RGQ30_12970</name>
</gene>
<organism evidence="2 3">
    <name type="scientific">Limnobacter thiooxidans</name>
    <dbReference type="NCBI Taxonomy" id="131080"/>
    <lineage>
        <taxon>Bacteria</taxon>
        <taxon>Pseudomonadati</taxon>
        <taxon>Pseudomonadota</taxon>
        <taxon>Betaproteobacteria</taxon>
        <taxon>Burkholderiales</taxon>
        <taxon>Burkholderiaceae</taxon>
        <taxon>Limnobacter</taxon>
    </lineage>
</organism>
<sequence length="41" mass="4724">MDDFTNKVTDMHTLGELESRREWMVGVLGGSFCYGLILWLC</sequence>
<keyword evidence="1" id="KW-1133">Transmembrane helix</keyword>
<evidence type="ECO:0000256" key="1">
    <source>
        <dbReference type="SAM" id="Phobius"/>
    </source>
</evidence>
<dbReference type="KEGG" id="lto:RGQ30_12970"/>
<name>A0AA86MDB6_9BURK</name>
<accession>A0AA86MDB6</accession>
<reference evidence="2 3" key="1">
    <citation type="submission" date="2023-10" db="EMBL/GenBank/DDBJ databases">
        <title>Complete Genome Sequence of Limnobacter thiooxidans CS-K2T, Isolated from freshwater lake sediments in Bavaria, Germany.</title>
        <authorList>
            <person name="Naruki M."/>
            <person name="Watanabe A."/>
            <person name="Warashina T."/>
            <person name="Morita T."/>
            <person name="Arakawa K."/>
        </authorList>
    </citation>
    <scope>NUCLEOTIDE SEQUENCE [LARGE SCALE GENOMIC DNA]</scope>
    <source>
        <strain evidence="2 3">CS-K2</strain>
    </source>
</reference>
<evidence type="ECO:0000313" key="3">
    <source>
        <dbReference type="Proteomes" id="UP001329151"/>
    </source>
</evidence>
<feature type="transmembrane region" description="Helical" evidence="1">
    <location>
        <begin position="23"/>
        <end position="40"/>
    </location>
</feature>
<proteinExistence type="predicted"/>
<keyword evidence="3" id="KW-1185">Reference proteome</keyword>
<keyword evidence="1" id="KW-0812">Transmembrane</keyword>